<reference evidence="2" key="1">
    <citation type="submission" date="2020-04" db="EMBL/GenBank/DDBJ databases">
        <authorList>
            <person name="Chiriac C."/>
            <person name="Salcher M."/>
            <person name="Ghai R."/>
            <person name="Kavagutti S V."/>
        </authorList>
    </citation>
    <scope>NUCLEOTIDE SEQUENCE</scope>
</reference>
<organism evidence="2">
    <name type="scientific">uncultured Caudovirales phage</name>
    <dbReference type="NCBI Taxonomy" id="2100421"/>
    <lineage>
        <taxon>Viruses</taxon>
        <taxon>Duplodnaviria</taxon>
        <taxon>Heunggongvirae</taxon>
        <taxon>Uroviricota</taxon>
        <taxon>Caudoviricetes</taxon>
        <taxon>Peduoviridae</taxon>
        <taxon>Maltschvirus</taxon>
        <taxon>Maltschvirus maltsch</taxon>
    </lineage>
</organism>
<keyword evidence="1" id="KW-0812">Transmembrane</keyword>
<dbReference type="EMBL" id="LR796562">
    <property type="protein sequence ID" value="CAB4151226.1"/>
    <property type="molecule type" value="Genomic_DNA"/>
</dbReference>
<protein>
    <submittedName>
        <fullName evidence="2">Uncharacterized protein</fullName>
    </submittedName>
</protein>
<keyword evidence="1" id="KW-1133">Transmembrane helix</keyword>
<gene>
    <name evidence="2" type="ORF">UFOVP585_5</name>
</gene>
<name>A0A6J5N1W8_9CAUD</name>
<sequence>MVIAVIGLLYWLGNKGQLGLWKCSPVVAFVLVCLFIVEILIYVLATEPGNGTLD</sequence>
<evidence type="ECO:0000313" key="2">
    <source>
        <dbReference type="EMBL" id="CAB4151226.1"/>
    </source>
</evidence>
<proteinExistence type="predicted"/>
<keyword evidence="1" id="KW-0472">Membrane</keyword>
<feature type="transmembrane region" description="Helical" evidence="1">
    <location>
        <begin position="26"/>
        <end position="45"/>
    </location>
</feature>
<accession>A0A6J5N1W8</accession>
<evidence type="ECO:0000256" key="1">
    <source>
        <dbReference type="SAM" id="Phobius"/>
    </source>
</evidence>